<evidence type="ECO:0000313" key="3">
    <source>
        <dbReference type="Proteomes" id="UP001066276"/>
    </source>
</evidence>
<evidence type="ECO:0000313" key="2">
    <source>
        <dbReference type="EMBL" id="KAJ1160181.1"/>
    </source>
</evidence>
<sequence>MHPSAYDAPCYSTQVLNAADHLQQQPHKGVPQSSCRNTPLPRDTVSNQAEGSNGCQTHQQMRSQLATLTSKVNARTTEKAKKSEGTARPSVKASRRFLQEARRPTIQFHKARKPEWQPTPQGLRGTQPLTSPLETPSPGLQHPSPAGSATRHAAQSTGQLQRRSRNQASHLGPKPKGGSTAYGLPPQPRGLQTSWAGRGCSFSYTWEGVHTSPAPPTTAPNTPGTGKGPCGPKSSAAALQDHACAAFVFVSWARKLGF</sequence>
<comment type="caution">
    <text evidence="2">The sequence shown here is derived from an EMBL/GenBank/DDBJ whole genome shotgun (WGS) entry which is preliminary data.</text>
</comment>
<reference evidence="2" key="1">
    <citation type="journal article" date="2022" name="bioRxiv">
        <title>Sequencing and chromosome-scale assembly of the giantPleurodeles waltlgenome.</title>
        <authorList>
            <person name="Brown T."/>
            <person name="Elewa A."/>
            <person name="Iarovenko S."/>
            <person name="Subramanian E."/>
            <person name="Araus A.J."/>
            <person name="Petzold A."/>
            <person name="Susuki M."/>
            <person name="Suzuki K.-i.T."/>
            <person name="Hayashi T."/>
            <person name="Toyoda A."/>
            <person name="Oliveira C."/>
            <person name="Osipova E."/>
            <person name="Leigh N.D."/>
            <person name="Simon A."/>
            <person name="Yun M.H."/>
        </authorList>
    </citation>
    <scope>NUCLEOTIDE SEQUENCE</scope>
    <source>
        <strain evidence="2">20211129_DDA</strain>
        <tissue evidence="2">Liver</tissue>
    </source>
</reference>
<keyword evidence="3" id="KW-1185">Reference proteome</keyword>
<feature type="region of interest" description="Disordered" evidence="1">
    <location>
        <begin position="211"/>
        <end position="235"/>
    </location>
</feature>
<dbReference type="EMBL" id="JANPWB010000008">
    <property type="protein sequence ID" value="KAJ1160181.1"/>
    <property type="molecule type" value="Genomic_DNA"/>
</dbReference>
<feature type="compositionally biased region" description="Polar residues" evidence="1">
    <location>
        <begin position="44"/>
        <end position="75"/>
    </location>
</feature>
<feature type="compositionally biased region" description="Polar residues" evidence="1">
    <location>
        <begin position="153"/>
        <end position="169"/>
    </location>
</feature>
<feature type="compositionally biased region" description="Polar residues" evidence="1">
    <location>
        <begin position="23"/>
        <end position="37"/>
    </location>
</feature>
<feature type="compositionally biased region" description="Basic and acidic residues" evidence="1">
    <location>
        <begin position="76"/>
        <end position="85"/>
    </location>
</feature>
<gene>
    <name evidence="2" type="ORF">NDU88_000683</name>
</gene>
<protein>
    <submittedName>
        <fullName evidence="2">Uncharacterized protein</fullName>
    </submittedName>
</protein>
<dbReference type="Proteomes" id="UP001066276">
    <property type="component" value="Chromosome 4_2"/>
</dbReference>
<dbReference type="AlphaFoldDB" id="A0AAV7S8H9"/>
<proteinExistence type="predicted"/>
<accession>A0AAV7S8H9</accession>
<evidence type="ECO:0000256" key="1">
    <source>
        <dbReference type="SAM" id="MobiDB-lite"/>
    </source>
</evidence>
<name>A0AAV7S8H9_PLEWA</name>
<organism evidence="2 3">
    <name type="scientific">Pleurodeles waltl</name>
    <name type="common">Iberian ribbed newt</name>
    <dbReference type="NCBI Taxonomy" id="8319"/>
    <lineage>
        <taxon>Eukaryota</taxon>
        <taxon>Metazoa</taxon>
        <taxon>Chordata</taxon>
        <taxon>Craniata</taxon>
        <taxon>Vertebrata</taxon>
        <taxon>Euteleostomi</taxon>
        <taxon>Amphibia</taxon>
        <taxon>Batrachia</taxon>
        <taxon>Caudata</taxon>
        <taxon>Salamandroidea</taxon>
        <taxon>Salamandridae</taxon>
        <taxon>Pleurodelinae</taxon>
        <taxon>Pleurodeles</taxon>
    </lineage>
</organism>
<feature type="region of interest" description="Disordered" evidence="1">
    <location>
        <begin position="23"/>
        <end position="194"/>
    </location>
</feature>